<feature type="domain" description="HTH marR-type" evidence="1">
    <location>
        <begin position="4"/>
        <end position="62"/>
    </location>
</feature>
<dbReference type="Pfam" id="PF12802">
    <property type="entry name" value="MarR_2"/>
    <property type="match status" value="1"/>
</dbReference>
<gene>
    <name evidence="2" type="ORF">ESZ47_02625</name>
</gene>
<proteinExistence type="predicted"/>
<dbReference type="OrthoDB" id="49580at2"/>
<dbReference type="EMBL" id="SDGY01000001">
    <property type="protein sequence ID" value="TYC47046.1"/>
    <property type="molecule type" value="Genomic_DNA"/>
</dbReference>
<dbReference type="PANTHER" id="PTHR33164">
    <property type="entry name" value="TRANSCRIPTIONAL REGULATOR, MARR FAMILY"/>
    <property type="match status" value="1"/>
</dbReference>
<evidence type="ECO:0000313" key="3">
    <source>
        <dbReference type="Proteomes" id="UP000442244"/>
    </source>
</evidence>
<dbReference type="GO" id="GO:0006950">
    <property type="term" value="P:response to stress"/>
    <property type="evidence" value="ECO:0007669"/>
    <property type="project" value="TreeGrafter"/>
</dbReference>
<name>A0A6P2CMD3_9LACO</name>
<evidence type="ECO:0000259" key="1">
    <source>
        <dbReference type="Pfam" id="PF12802"/>
    </source>
</evidence>
<dbReference type="Proteomes" id="UP000442244">
    <property type="component" value="Unassembled WGS sequence"/>
</dbReference>
<protein>
    <submittedName>
        <fullName evidence="2">MarR family transcriptional regulator</fullName>
    </submittedName>
</protein>
<sequence length="121" mass="13865">MLKYDITLPQAQVIMYVLEHEKATVTTLSQNLGISQSTISGVVDRLITKKILIKMTCAHDRRLQFLRVMPAVRNYYDNNKNQLLDRPLEKIVSNIKTDNLDIIKNGLTMLLNSLNEANHID</sequence>
<dbReference type="PANTHER" id="PTHR33164:SF43">
    <property type="entry name" value="HTH-TYPE TRANSCRIPTIONAL REPRESSOR YETL"/>
    <property type="match status" value="1"/>
</dbReference>
<reference evidence="2 3" key="1">
    <citation type="submission" date="2019-01" db="EMBL/GenBank/DDBJ databases">
        <title>Leuconostoc litchii sp. nov., a novel lactic acid bacterium isolated from lychee.</title>
        <authorList>
            <person name="Wang L.-T."/>
        </authorList>
    </citation>
    <scope>NUCLEOTIDE SEQUENCE [LARGE SCALE GENOMIC DNA]</scope>
    <source>
        <strain evidence="2 3">MB7</strain>
    </source>
</reference>
<keyword evidence="3" id="KW-1185">Reference proteome</keyword>
<comment type="caution">
    <text evidence="2">The sequence shown here is derived from an EMBL/GenBank/DDBJ whole genome shotgun (WGS) entry which is preliminary data.</text>
</comment>
<evidence type="ECO:0000313" key="2">
    <source>
        <dbReference type="EMBL" id="TYC47046.1"/>
    </source>
</evidence>
<dbReference type="SUPFAM" id="SSF46785">
    <property type="entry name" value="Winged helix' DNA-binding domain"/>
    <property type="match status" value="1"/>
</dbReference>
<dbReference type="Gene3D" id="1.10.10.10">
    <property type="entry name" value="Winged helix-like DNA-binding domain superfamily/Winged helix DNA-binding domain"/>
    <property type="match status" value="1"/>
</dbReference>
<dbReference type="InterPro" id="IPR000835">
    <property type="entry name" value="HTH_MarR-typ"/>
</dbReference>
<dbReference type="RefSeq" id="WP_148604477.1">
    <property type="nucleotide sequence ID" value="NZ_BSUV01000001.1"/>
</dbReference>
<dbReference type="InterPro" id="IPR036388">
    <property type="entry name" value="WH-like_DNA-bd_sf"/>
</dbReference>
<dbReference type="AlphaFoldDB" id="A0A6P2CMD3"/>
<organism evidence="2 3">
    <name type="scientific">Leuconostoc litchii</name>
    <dbReference type="NCBI Taxonomy" id="1981069"/>
    <lineage>
        <taxon>Bacteria</taxon>
        <taxon>Bacillati</taxon>
        <taxon>Bacillota</taxon>
        <taxon>Bacilli</taxon>
        <taxon>Lactobacillales</taxon>
        <taxon>Lactobacillaceae</taxon>
        <taxon>Leuconostoc</taxon>
    </lineage>
</organism>
<dbReference type="InterPro" id="IPR039422">
    <property type="entry name" value="MarR/SlyA-like"/>
</dbReference>
<accession>A0A6P2CMD3</accession>
<dbReference type="InterPro" id="IPR036390">
    <property type="entry name" value="WH_DNA-bd_sf"/>
</dbReference>
<dbReference type="GO" id="GO:0003700">
    <property type="term" value="F:DNA-binding transcription factor activity"/>
    <property type="evidence" value="ECO:0007669"/>
    <property type="project" value="InterPro"/>
</dbReference>